<feature type="region of interest" description="Disordered" evidence="1">
    <location>
        <begin position="1"/>
        <end position="23"/>
    </location>
</feature>
<evidence type="ECO:0000313" key="3">
    <source>
        <dbReference type="Proteomes" id="UP001174694"/>
    </source>
</evidence>
<protein>
    <recommendedName>
        <fullName evidence="4">Peroxin 20</fullName>
    </recommendedName>
</protein>
<dbReference type="AlphaFoldDB" id="A0AA38S057"/>
<dbReference type="GO" id="GO:0005777">
    <property type="term" value="C:peroxisome"/>
    <property type="evidence" value="ECO:0007669"/>
    <property type="project" value="UniProtKB-SubCell"/>
</dbReference>
<name>A0AA38S057_9PEZI</name>
<feature type="compositionally biased region" description="Basic and acidic residues" evidence="1">
    <location>
        <begin position="365"/>
        <end position="384"/>
    </location>
</feature>
<keyword evidence="3" id="KW-1185">Reference proteome</keyword>
<dbReference type="Proteomes" id="UP001174694">
    <property type="component" value="Unassembled WGS sequence"/>
</dbReference>
<reference evidence="2" key="1">
    <citation type="submission" date="2022-07" db="EMBL/GenBank/DDBJ databases">
        <title>Fungi with potential for degradation of polypropylene.</title>
        <authorList>
            <person name="Gostincar C."/>
        </authorList>
    </citation>
    <scope>NUCLEOTIDE SEQUENCE</scope>
    <source>
        <strain evidence="2">EXF-13308</strain>
    </source>
</reference>
<feature type="region of interest" description="Disordered" evidence="1">
    <location>
        <begin position="348"/>
        <end position="384"/>
    </location>
</feature>
<dbReference type="Gene3D" id="6.10.280.230">
    <property type="match status" value="1"/>
</dbReference>
<organism evidence="2 3">
    <name type="scientific">Pleurostoma richardsiae</name>
    <dbReference type="NCBI Taxonomy" id="41990"/>
    <lineage>
        <taxon>Eukaryota</taxon>
        <taxon>Fungi</taxon>
        <taxon>Dikarya</taxon>
        <taxon>Ascomycota</taxon>
        <taxon>Pezizomycotina</taxon>
        <taxon>Sordariomycetes</taxon>
        <taxon>Sordariomycetidae</taxon>
        <taxon>Calosphaeriales</taxon>
        <taxon>Pleurostomataceae</taxon>
        <taxon>Pleurostoma</taxon>
    </lineage>
</organism>
<evidence type="ECO:0000256" key="1">
    <source>
        <dbReference type="SAM" id="MobiDB-lite"/>
    </source>
</evidence>
<comment type="caution">
    <text evidence="2">The sequence shown here is derived from an EMBL/GenBank/DDBJ whole genome shotgun (WGS) entry which is preliminary data.</text>
</comment>
<proteinExistence type="predicted"/>
<sequence>MADSCGPSNAGKGLLQHFDRNRSLQQDRVVNAAPPAANTSFRSTQNAPGADAAFHSFQSGGAVPALPGPGGLLGGVPVRSPQNRDHPVNYAPRQTPDAYRLRDADHQVPAWVQDFQRMQMGSNGPATPANGVQAGFRPAAQGTAASLQNPYYVLAESTMMVGAKYLTAPRFSAPAMGPRLSSPDQSAAGTSQDAGPAYANYPTSLLANTTEEALDAAFAAYDDDFQAEMNDWVGQHNPQLGDHGQAQAGKVSPEEVEAHKRALAAEQEQLENARVNEVIASVLDNQPREAAADKKEGEDFRRAAMDILATVSTNDSEKFKNSSFVDLMRRISNREIVLDGENLVDAATGETIGGGGDASPTAGEAAKDGNEAEGSGKGKERAEN</sequence>
<gene>
    <name evidence="2" type="ORF">NKR23_g3228</name>
</gene>
<evidence type="ECO:0000313" key="2">
    <source>
        <dbReference type="EMBL" id="KAJ9151282.1"/>
    </source>
</evidence>
<dbReference type="EMBL" id="JANBVO010000006">
    <property type="protein sequence ID" value="KAJ9151282.1"/>
    <property type="molecule type" value="Genomic_DNA"/>
</dbReference>
<accession>A0AA38S057</accession>
<evidence type="ECO:0008006" key="4">
    <source>
        <dbReference type="Google" id="ProtNLM"/>
    </source>
</evidence>